<feature type="binding site" evidence="8 10">
    <location>
        <position position="117"/>
    </location>
    <ligand>
        <name>substrate</name>
    </ligand>
</feature>
<comment type="function">
    <text evidence="8">Catalyzes the NADPH-dependent reduction of glutamyl-tRNA(Glu) to glutamate 1-semialdehyde (GSA).</text>
</comment>
<dbReference type="InterPro" id="IPR018214">
    <property type="entry name" value="GluRdtase_CS"/>
</dbReference>
<accession>A0A2N9JJX2</accession>
<comment type="domain">
    <text evidence="8">Possesses an unusual extended V-shaped dimeric structure with each monomer consisting of three distinct domains arranged along a curved 'spinal' alpha-helix. The N-terminal catalytic domain specifically recognizes the glutamate moiety of the substrate. The second domain is the NADPH-binding domain, and the third C-terminal domain is responsible for dimerization.</text>
</comment>
<evidence type="ECO:0000259" key="15">
    <source>
        <dbReference type="Pfam" id="PF05201"/>
    </source>
</evidence>
<dbReference type="InterPro" id="IPR015895">
    <property type="entry name" value="4pyrrol_synth_GluRdtase_N"/>
</dbReference>
<feature type="site" description="Important for activity" evidence="8 12">
    <location>
        <position position="96"/>
    </location>
</feature>
<evidence type="ECO:0000256" key="7">
    <source>
        <dbReference type="ARBA" id="ARBA00047464"/>
    </source>
</evidence>
<keyword evidence="17" id="KW-1185">Reference proteome</keyword>
<evidence type="ECO:0000256" key="5">
    <source>
        <dbReference type="ARBA" id="ARBA00023002"/>
    </source>
</evidence>
<dbReference type="InterPro" id="IPR036291">
    <property type="entry name" value="NAD(P)-bd_dom_sf"/>
</dbReference>
<feature type="binding site" evidence="8 10">
    <location>
        <position position="106"/>
    </location>
    <ligand>
        <name>substrate</name>
    </ligand>
</feature>
<dbReference type="Pfam" id="PF05201">
    <property type="entry name" value="GlutR_N"/>
    <property type="match status" value="1"/>
</dbReference>
<evidence type="ECO:0000259" key="13">
    <source>
        <dbReference type="Pfam" id="PF00745"/>
    </source>
</evidence>
<dbReference type="UniPathway" id="UPA00251">
    <property type="reaction ID" value="UER00316"/>
</dbReference>
<reference evidence="16 17" key="1">
    <citation type="submission" date="2018-02" db="EMBL/GenBank/DDBJ databases">
        <authorList>
            <person name="Cohen D.B."/>
            <person name="Kent A.D."/>
        </authorList>
    </citation>
    <scope>NUCLEOTIDE SEQUENCE [LARGE SCALE GENOMIC DNA]</scope>
    <source>
        <strain evidence="16">1</strain>
    </source>
</reference>
<evidence type="ECO:0000313" key="16">
    <source>
        <dbReference type="EMBL" id="SPD88355.1"/>
    </source>
</evidence>
<dbReference type="InterPro" id="IPR036343">
    <property type="entry name" value="GluRdtase_N_sf"/>
</dbReference>
<dbReference type="GO" id="GO:0019353">
    <property type="term" value="P:protoporphyrinogen IX biosynthetic process from glutamate"/>
    <property type="evidence" value="ECO:0007669"/>
    <property type="project" value="TreeGrafter"/>
</dbReference>
<feature type="domain" description="Glutamyl-tRNA reductase N-terminal" evidence="15">
    <location>
        <begin position="20"/>
        <end position="153"/>
    </location>
</feature>
<organism evidence="16 17">
    <name type="scientific">Micropruina glycogenica</name>
    <dbReference type="NCBI Taxonomy" id="75385"/>
    <lineage>
        <taxon>Bacteria</taxon>
        <taxon>Bacillati</taxon>
        <taxon>Actinomycetota</taxon>
        <taxon>Actinomycetes</taxon>
        <taxon>Propionibacteriales</taxon>
        <taxon>Nocardioidaceae</taxon>
        <taxon>Micropruina</taxon>
    </lineage>
</organism>
<dbReference type="AlphaFoldDB" id="A0A2N9JJX2"/>
<evidence type="ECO:0000256" key="6">
    <source>
        <dbReference type="ARBA" id="ARBA00023244"/>
    </source>
</evidence>
<evidence type="ECO:0000256" key="10">
    <source>
        <dbReference type="PIRSR" id="PIRSR000445-2"/>
    </source>
</evidence>
<feature type="domain" description="Quinate/shikimate 5-dehydrogenase/glutamyl-tRNA reductase" evidence="14">
    <location>
        <begin position="169"/>
        <end position="314"/>
    </location>
</feature>
<evidence type="ECO:0000256" key="2">
    <source>
        <dbReference type="ARBA" id="ARBA00005916"/>
    </source>
</evidence>
<dbReference type="PANTHER" id="PTHR43013">
    <property type="entry name" value="GLUTAMYL-TRNA REDUCTASE"/>
    <property type="match status" value="1"/>
</dbReference>
<dbReference type="NCBIfam" id="NF000750">
    <property type="entry name" value="PRK00045.3-4"/>
    <property type="match status" value="1"/>
</dbReference>
<gene>
    <name evidence="8 16" type="primary">hemA</name>
    <name evidence="16" type="ORF">MPLG2_3325</name>
</gene>
<keyword evidence="6 8" id="KW-0627">Porphyrin biosynthesis</keyword>
<dbReference type="PIRSF" id="PIRSF000445">
    <property type="entry name" value="4pyrrol_synth_GluRdtase"/>
    <property type="match status" value="1"/>
</dbReference>
<feature type="domain" description="Tetrapyrrole biosynthesis glutamyl-tRNA reductase dimerisation" evidence="13">
    <location>
        <begin position="328"/>
        <end position="421"/>
    </location>
</feature>
<comment type="catalytic activity">
    <reaction evidence="7 8">
        <text>(S)-4-amino-5-oxopentanoate + tRNA(Glu) + NADP(+) = L-glutamyl-tRNA(Glu) + NADPH + H(+)</text>
        <dbReference type="Rhea" id="RHEA:12344"/>
        <dbReference type="Rhea" id="RHEA-COMP:9663"/>
        <dbReference type="Rhea" id="RHEA-COMP:9680"/>
        <dbReference type="ChEBI" id="CHEBI:15378"/>
        <dbReference type="ChEBI" id="CHEBI:57501"/>
        <dbReference type="ChEBI" id="CHEBI:57783"/>
        <dbReference type="ChEBI" id="CHEBI:58349"/>
        <dbReference type="ChEBI" id="CHEBI:78442"/>
        <dbReference type="ChEBI" id="CHEBI:78520"/>
        <dbReference type="EC" id="1.2.1.70"/>
    </reaction>
</comment>
<proteinExistence type="inferred from homology"/>
<dbReference type="Gene3D" id="3.30.460.30">
    <property type="entry name" value="Glutamyl-tRNA reductase, N-terminal domain"/>
    <property type="match status" value="1"/>
</dbReference>
<dbReference type="SUPFAM" id="SSF51735">
    <property type="entry name" value="NAD(P)-binding Rossmann-fold domains"/>
    <property type="match status" value="1"/>
</dbReference>
<evidence type="ECO:0000313" key="17">
    <source>
        <dbReference type="Proteomes" id="UP000238164"/>
    </source>
</evidence>
<comment type="pathway">
    <text evidence="1 8">Porphyrin-containing compound metabolism; protoporphyrin-IX biosynthesis; 5-aminolevulinate from L-glutamyl-tRNA(Glu): step 1/2.</text>
</comment>
<evidence type="ECO:0000256" key="8">
    <source>
        <dbReference type="HAMAP-Rule" id="MF_00087"/>
    </source>
</evidence>
<keyword evidence="5 8" id="KW-0560">Oxidoreductase</keyword>
<dbReference type="InterPro" id="IPR015896">
    <property type="entry name" value="4pyrrol_synth_GluRdtase_dimer"/>
</dbReference>
<evidence type="ECO:0000256" key="4">
    <source>
        <dbReference type="ARBA" id="ARBA00022857"/>
    </source>
</evidence>
<feature type="binding site" evidence="8 10">
    <location>
        <begin position="60"/>
        <end position="63"/>
    </location>
    <ligand>
        <name>substrate</name>
    </ligand>
</feature>
<dbReference type="GO" id="GO:0008883">
    <property type="term" value="F:glutamyl-tRNA reductase activity"/>
    <property type="evidence" value="ECO:0007669"/>
    <property type="project" value="UniProtKB-UniRule"/>
</dbReference>
<name>A0A2N9JJX2_9ACTN</name>
<feature type="binding site" evidence="8 10">
    <location>
        <begin position="111"/>
        <end position="113"/>
    </location>
    <ligand>
        <name>substrate</name>
    </ligand>
</feature>
<dbReference type="Pfam" id="PF00745">
    <property type="entry name" value="GlutR_dimer"/>
    <property type="match status" value="1"/>
</dbReference>
<dbReference type="EMBL" id="LT985188">
    <property type="protein sequence ID" value="SPD88355.1"/>
    <property type="molecule type" value="Genomic_DNA"/>
</dbReference>
<evidence type="ECO:0000256" key="1">
    <source>
        <dbReference type="ARBA" id="ARBA00005059"/>
    </source>
</evidence>
<sequence>MNHPHSAMPVYAGAVLMCLTASHRTHHFAELERLSATWGHELADALLASDGVAGEIVLSTCNRFEIYLDVDRAAVPVVESLGRELQVLRGERAARHLFGVAAGLESVVVGEPEIAGQVRRALNHAEGTGSASPLLQRVFSDALQTRRTVRSRTGLGSARPSLIRLALDLASHRVIDWTTARVLLVGTGRYATSCLEALRDRGVGDITVWSPSGRGAEFAQRHGLTLVSGHAVAAAAGRVDVIVCCTTSPDIVVGPELLDGSCPVTSHLAAQCPVGRPELNTRRRVIIDLGLPRNVDPRVVELPGVELLDLEAIKLHAPLQHLAVTDDAEALVREAAAAHADDAAAIGPAVAALRAQVGDALEAEIARVRRRYDAETADRAEAALRHFAGVLLHRPSVRARELASSGRREEFLDGLQAVFGIERPA</sequence>
<dbReference type="InterPro" id="IPR000343">
    <property type="entry name" value="4pyrrol_synth_GluRdtase"/>
</dbReference>
<feature type="active site" description="Nucleophile" evidence="8 9">
    <location>
        <position position="61"/>
    </location>
</feature>
<dbReference type="GO" id="GO:0050661">
    <property type="term" value="F:NADP binding"/>
    <property type="evidence" value="ECO:0007669"/>
    <property type="project" value="InterPro"/>
</dbReference>
<dbReference type="PROSITE" id="PS00747">
    <property type="entry name" value="GLUTR"/>
    <property type="match status" value="1"/>
</dbReference>
<evidence type="ECO:0000256" key="12">
    <source>
        <dbReference type="PIRSR" id="PIRSR000445-4"/>
    </source>
</evidence>
<evidence type="ECO:0000259" key="14">
    <source>
        <dbReference type="Pfam" id="PF01488"/>
    </source>
</evidence>
<comment type="miscellaneous">
    <text evidence="8">During catalysis, the active site Cys acts as a nucleophile attacking the alpha-carbonyl group of tRNA-bound glutamate with the formation of a thioester intermediate between enzyme and glutamate, and the concomitant release of tRNA(Glu). The thioester intermediate is finally reduced by direct hydride transfer from NADPH, to form the product GSA.</text>
</comment>
<comment type="similarity">
    <text evidence="2 8">Belongs to the glutamyl-tRNA reductase family.</text>
</comment>
<dbReference type="KEGG" id="mgg:MPLG2_3325"/>
<evidence type="ECO:0000256" key="11">
    <source>
        <dbReference type="PIRSR" id="PIRSR000445-3"/>
    </source>
</evidence>
<dbReference type="Proteomes" id="UP000238164">
    <property type="component" value="Chromosome 1"/>
</dbReference>
<dbReference type="EC" id="1.2.1.70" evidence="3 8"/>
<dbReference type="PANTHER" id="PTHR43013:SF1">
    <property type="entry name" value="GLUTAMYL-TRNA REDUCTASE"/>
    <property type="match status" value="1"/>
</dbReference>
<dbReference type="SUPFAM" id="SSF69742">
    <property type="entry name" value="Glutamyl tRNA-reductase catalytic, N-terminal domain"/>
    <property type="match status" value="1"/>
</dbReference>
<dbReference type="InterPro" id="IPR006151">
    <property type="entry name" value="Shikm_DH/Glu-tRNA_Rdtase"/>
</dbReference>
<comment type="subunit">
    <text evidence="8">Homodimer.</text>
</comment>
<dbReference type="Gene3D" id="3.40.50.720">
    <property type="entry name" value="NAD(P)-binding Rossmann-like Domain"/>
    <property type="match status" value="1"/>
</dbReference>
<protein>
    <recommendedName>
        <fullName evidence="3 8">Glutamyl-tRNA reductase</fullName>
        <shortName evidence="8">GluTR</shortName>
        <ecNumber evidence="3 8">1.2.1.70</ecNumber>
    </recommendedName>
</protein>
<dbReference type="Pfam" id="PF01488">
    <property type="entry name" value="Shikimate_DH"/>
    <property type="match status" value="1"/>
</dbReference>
<feature type="binding site" evidence="8 11">
    <location>
        <begin position="186"/>
        <end position="191"/>
    </location>
    <ligand>
        <name>NADP(+)</name>
        <dbReference type="ChEBI" id="CHEBI:58349"/>
    </ligand>
</feature>
<evidence type="ECO:0000256" key="9">
    <source>
        <dbReference type="PIRSR" id="PIRSR000445-1"/>
    </source>
</evidence>
<dbReference type="HAMAP" id="MF_00087">
    <property type="entry name" value="Glu_tRNA_reductase"/>
    <property type="match status" value="1"/>
</dbReference>
<keyword evidence="4 8" id="KW-0521">NADP</keyword>
<evidence type="ECO:0000256" key="3">
    <source>
        <dbReference type="ARBA" id="ARBA00012970"/>
    </source>
</evidence>